<gene>
    <name evidence="2" type="ORF">TRIUR3_29048</name>
</gene>
<reference evidence="2" key="1">
    <citation type="journal article" date="2013" name="Nature">
        <title>Draft genome of the wheat A-genome progenitor Triticum urartu.</title>
        <authorList>
            <person name="Ling H.Q."/>
            <person name="Zhao S."/>
            <person name="Liu D."/>
            <person name="Wang J."/>
            <person name="Sun H."/>
            <person name="Zhang C."/>
            <person name="Fan H."/>
            <person name="Li D."/>
            <person name="Dong L."/>
            <person name="Tao Y."/>
            <person name="Gao C."/>
            <person name="Wu H."/>
            <person name="Li Y."/>
            <person name="Cui Y."/>
            <person name="Guo X."/>
            <person name="Zheng S."/>
            <person name="Wang B."/>
            <person name="Yu K."/>
            <person name="Liang Q."/>
            <person name="Yang W."/>
            <person name="Lou X."/>
            <person name="Chen J."/>
            <person name="Feng M."/>
            <person name="Jian J."/>
            <person name="Zhang X."/>
            <person name="Luo G."/>
            <person name="Jiang Y."/>
            <person name="Liu J."/>
            <person name="Wang Z."/>
            <person name="Sha Y."/>
            <person name="Zhang B."/>
            <person name="Wu H."/>
            <person name="Tang D."/>
            <person name="Shen Q."/>
            <person name="Xue P."/>
            <person name="Zou S."/>
            <person name="Wang X."/>
            <person name="Liu X."/>
            <person name="Wang F."/>
            <person name="Yang Y."/>
            <person name="An X."/>
            <person name="Dong Z."/>
            <person name="Zhang K."/>
            <person name="Zhang X."/>
            <person name="Luo M.C."/>
            <person name="Dvorak J."/>
            <person name="Tong Y."/>
            <person name="Wang J."/>
            <person name="Yang H."/>
            <person name="Li Z."/>
            <person name="Wang D."/>
            <person name="Zhang A."/>
            <person name="Wang J."/>
        </authorList>
    </citation>
    <scope>NUCLEOTIDE SEQUENCE</scope>
</reference>
<accession>M8AZS4</accession>
<sequence length="198" mass="21923">MAYGDVIYRSTLPRQDSHPDLLQSGSSTFEILETAFKKENVSLVMREQYVEKILETAFKKENVSLVMREQYVEKLGGDVTSNFGLLSTYVGLSLLRVVTSGAGTTSRRTPTSSRSPWLARPVVRSGSILSDAESIDLHHTNISAVFFLCLNEQKEKSPDVAKDEMLKAEYTKKAGEASSKSDKSKSEVSDKDDDNEGD</sequence>
<feature type="region of interest" description="Disordered" evidence="1">
    <location>
        <begin position="170"/>
        <end position="198"/>
    </location>
</feature>
<feature type="compositionally biased region" description="Basic and acidic residues" evidence="1">
    <location>
        <begin position="170"/>
        <end position="189"/>
    </location>
</feature>
<dbReference type="AlphaFoldDB" id="M8AZS4"/>
<organism evidence="2">
    <name type="scientific">Triticum urartu</name>
    <name type="common">Red wild einkorn</name>
    <name type="synonym">Crithodium urartu</name>
    <dbReference type="NCBI Taxonomy" id="4572"/>
    <lineage>
        <taxon>Eukaryota</taxon>
        <taxon>Viridiplantae</taxon>
        <taxon>Streptophyta</taxon>
        <taxon>Embryophyta</taxon>
        <taxon>Tracheophyta</taxon>
        <taxon>Spermatophyta</taxon>
        <taxon>Magnoliopsida</taxon>
        <taxon>Liliopsida</taxon>
        <taxon>Poales</taxon>
        <taxon>Poaceae</taxon>
        <taxon>BOP clade</taxon>
        <taxon>Pooideae</taxon>
        <taxon>Triticodae</taxon>
        <taxon>Triticeae</taxon>
        <taxon>Triticinae</taxon>
        <taxon>Triticum</taxon>
    </lineage>
</organism>
<dbReference type="EMBL" id="KD028897">
    <property type="protein sequence ID" value="EMS66694.1"/>
    <property type="molecule type" value="Genomic_DNA"/>
</dbReference>
<name>M8AZS4_TRIUA</name>
<proteinExistence type="predicted"/>
<evidence type="ECO:0000313" key="2">
    <source>
        <dbReference type="EMBL" id="EMS66694.1"/>
    </source>
</evidence>
<protein>
    <submittedName>
        <fullName evidence="2">Uncharacterized protein</fullName>
    </submittedName>
</protein>
<evidence type="ECO:0000256" key="1">
    <source>
        <dbReference type="SAM" id="MobiDB-lite"/>
    </source>
</evidence>